<comment type="caution">
    <text evidence="7">The sequence shown here is derived from an EMBL/GenBank/DDBJ whole genome shotgun (WGS) entry which is preliminary data.</text>
</comment>
<name>A0A328DKU4_9ASTE</name>
<dbReference type="FunFam" id="3.40.1810.10:FF:000006">
    <property type="entry name" value="Agamous-like MADS-box protein AGL62"/>
    <property type="match status" value="1"/>
</dbReference>
<keyword evidence="5" id="KW-0539">Nucleus</keyword>
<dbReference type="GO" id="GO:0046983">
    <property type="term" value="F:protein dimerization activity"/>
    <property type="evidence" value="ECO:0007669"/>
    <property type="project" value="InterPro"/>
</dbReference>
<protein>
    <recommendedName>
        <fullName evidence="6">MADS-box domain-containing protein</fullName>
    </recommendedName>
</protein>
<keyword evidence="2" id="KW-0805">Transcription regulation</keyword>
<keyword evidence="8" id="KW-1185">Reference proteome</keyword>
<proteinExistence type="predicted"/>
<dbReference type="PANTHER" id="PTHR11945:SF534">
    <property type="entry name" value="MYOCYTE-SPECIFIC ENHANCER FACTOR 2"/>
    <property type="match status" value="1"/>
</dbReference>
<dbReference type="Proteomes" id="UP000249390">
    <property type="component" value="Unassembled WGS sequence"/>
</dbReference>
<dbReference type="GO" id="GO:0000978">
    <property type="term" value="F:RNA polymerase II cis-regulatory region sequence-specific DNA binding"/>
    <property type="evidence" value="ECO:0007669"/>
    <property type="project" value="TreeGrafter"/>
</dbReference>
<dbReference type="PRINTS" id="PR00404">
    <property type="entry name" value="MADSDOMAIN"/>
</dbReference>
<evidence type="ECO:0000256" key="3">
    <source>
        <dbReference type="ARBA" id="ARBA00023125"/>
    </source>
</evidence>
<dbReference type="PANTHER" id="PTHR11945">
    <property type="entry name" value="MADS BOX PROTEIN"/>
    <property type="match status" value="1"/>
</dbReference>
<organism evidence="7 8">
    <name type="scientific">Cuscuta australis</name>
    <dbReference type="NCBI Taxonomy" id="267555"/>
    <lineage>
        <taxon>Eukaryota</taxon>
        <taxon>Viridiplantae</taxon>
        <taxon>Streptophyta</taxon>
        <taxon>Embryophyta</taxon>
        <taxon>Tracheophyta</taxon>
        <taxon>Spermatophyta</taxon>
        <taxon>Magnoliopsida</taxon>
        <taxon>eudicotyledons</taxon>
        <taxon>Gunneridae</taxon>
        <taxon>Pentapetalae</taxon>
        <taxon>asterids</taxon>
        <taxon>lamiids</taxon>
        <taxon>Solanales</taxon>
        <taxon>Convolvulaceae</taxon>
        <taxon>Cuscuteae</taxon>
        <taxon>Cuscuta</taxon>
        <taxon>Cuscuta subgen. Grammica</taxon>
        <taxon>Cuscuta sect. Cleistogrammica</taxon>
    </lineage>
</organism>
<sequence length="203" mass="22762">MSSNSVNKRVSKGRQKIPMTKIENDVHRQVTFSKRRSGVFKKCSELSTLCGVDIAMIVFSPANKAYTFGNPNLNAILNKYFDENPALQANITDEILRARREANMSTMTPRISDMESLIYNLKNENQALHEAEKGRPDISSLQLSELESLKQRLEMLQTKIDENLKVASMEVENHGMDTPTIERGNFFGSHFGNNGGFGRSGTS</sequence>
<evidence type="ECO:0000256" key="2">
    <source>
        <dbReference type="ARBA" id="ARBA00023015"/>
    </source>
</evidence>
<dbReference type="AlphaFoldDB" id="A0A328DKU4"/>
<feature type="domain" description="MADS-box" evidence="6">
    <location>
        <begin position="12"/>
        <end position="72"/>
    </location>
</feature>
<evidence type="ECO:0000313" key="8">
    <source>
        <dbReference type="Proteomes" id="UP000249390"/>
    </source>
</evidence>
<keyword evidence="3" id="KW-0238">DNA-binding</keyword>
<reference evidence="7 8" key="1">
    <citation type="submission" date="2018-06" db="EMBL/GenBank/DDBJ databases">
        <title>The Genome of Cuscuta australis (Dodder) Provides Insight into the Evolution of Plant Parasitism.</title>
        <authorList>
            <person name="Liu H."/>
        </authorList>
    </citation>
    <scope>NUCLEOTIDE SEQUENCE [LARGE SCALE GENOMIC DNA]</scope>
    <source>
        <strain evidence="8">cv. Yunnan</strain>
        <tissue evidence="7">Vines</tissue>
    </source>
</reference>
<evidence type="ECO:0000256" key="1">
    <source>
        <dbReference type="ARBA" id="ARBA00004123"/>
    </source>
</evidence>
<dbReference type="InterPro" id="IPR036879">
    <property type="entry name" value="TF_MADSbox_sf"/>
</dbReference>
<gene>
    <name evidence="7" type="ORF">DM860_003412</name>
</gene>
<evidence type="ECO:0000259" key="6">
    <source>
        <dbReference type="PROSITE" id="PS50066"/>
    </source>
</evidence>
<comment type="subcellular location">
    <subcellularLocation>
        <location evidence="1">Nucleus</location>
    </subcellularLocation>
</comment>
<dbReference type="InterPro" id="IPR002100">
    <property type="entry name" value="TF_MADSbox"/>
</dbReference>
<dbReference type="SUPFAM" id="SSF55455">
    <property type="entry name" value="SRF-like"/>
    <property type="match status" value="1"/>
</dbReference>
<dbReference type="EMBL" id="NQVE01000142">
    <property type="protein sequence ID" value="RAL44653.1"/>
    <property type="molecule type" value="Genomic_DNA"/>
</dbReference>
<dbReference type="GO" id="GO:0045944">
    <property type="term" value="P:positive regulation of transcription by RNA polymerase II"/>
    <property type="evidence" value="ECO:0007669"/>
    <property type="project" value="InterPro"/>
</dbReference>
<dbReference type="Pfam" id="PF00319">
    <property type="entry name" value="SRF-TF"/>
    <property type="match status" value="1"/>
</dbReference>
<evidence type="ECO:0000256" key="4">
    <source>
        <dbReference type="ARBA" id="ARBA00023163"/>
    </source>
</evidence>
<dbReference type="CDD" id="cd00265">
    <property type="entry name" value="MADS_MEF2_like"/>
    <property type="match status" value="1"/>
</dbReference>
<evidence type="ECO:0000313" key="7">
    <source>
        <dbReference type="EMBL" id="RAL44653.1"/>
    </source>
</evidence>
<keyword evidence="4" id="KW-0804">Transcription</keyword>
<dbReference type="GO" id="GO:0005634">
    <property type="term" value="C:nucleus"/>
    <property type="evidence" value="ECO:0007669"/>
    <property type="project" value="UniProtKB-SubCell"/>
</dbReference>
<dbReference type="GO" id="GO:0000981">
    <property type="term" value="F:DNA-binding transcription factor activity, RNA polymerase II-specific"/>
    <property type="evidence" value="ECO:0007669"/>
    <property type="project" value="TreeGrafter"/>
</dbReference>
<dbReference type="InterPro" id="IPR033896">
    <property type="entry name" value="MEF2-like_N"/>
</dbReference>
<dbReference type="Gene3D" id="3.40.1810.10">
    <property type="entry name" value="Transcription factor, MADS-box"/>
    <property type="match status" value="1"/>
</dbReference>
<accession>A0A328DKU4</accession>
<evidence type="ECO:0000256" key="5">
    <source>
        <dbReference type="ARBA" id="ARBA00023242"/>
    </source>
</evidence>
<dbReference type="SMART" id="SM00432">
    <property type="entry name" value="MADS"/>
    <property type="match status" value="1"/>
</dbReference>
<dbReference type="PROSITE" id="PS50066">
    <property type="entry name" value="MADS_BOX_2"/>
    <property type="match status" value="1"/>
</dbReference>